<keyword evidence="2" id="KW-0732">Signal</keyword>
<protein>
    <recommendedName>
        <fullName evidence="3">Putative host cell surface-exposed lipoprotein Ltp-like HTH region domain-containing protein</fullName>
    </recommendedName>
</protein>
<dbReference type="STRING" id="1423803.FD13_GL000008"/>
<evidence type="ECO:0000256" key="2">
    <source>
        <dbReference type="SAM" id="SignalP"/>
    </source>
</evidence>
<organism evidence="4 5">
    <name type="scientific">Levilactobacillus senmaizukei DSM 21775 = NBRC 103853</name>
    <dbReference type="NCBI Taxonomy" id="1423803"/>
    <lineage>
        <taxon>Bacteria</taxon>
        <taxon>Bacillati</taxon>
        <taxon>Bacillota</taxon>
        <taxon>Bacilli</taxon>
        <taxon>Lactobacillales</taxon>
        <taxon>Lactobacillaceae</taxon>
        <taxon>Levilactobacillus</taxon>
    </lineage>
</organism>
<accession>A0A0R2DSZ8</accession>
<evidence type="ECO:0000313" key="4">
    <source>
        <dbReference type="EMBL" id="KRN03229.1"/>
    </source>
</evidence>
<dbReference type="AlphaFoldDB" id="A0A0R2DSZ8"/>
<evidence type="ECO:0000259" key="3">
    <source>
        <dbReference type="Pfam" id="PF07553"/>
    </source>
</evidence>
<dbReference type="Pfam" id="PF07553">
    <property type="entry name" value="Lipoprotein_Ltp"/>
    <property type="match status" value="2"/>
</dbReference>
<evidence type="ECO:0000313" key="5">
    <source>
        <dbReference type="Proteomes" id="UP000051589"/>
    </source>
</evidence>
<proteinExistence type="predicted"/>
<feature type="domain" description="Putative host cell surface-exposed lipoprotein Ltp-like HTH region" evidence="3">
    <location>
        <begin position="213"/>
        <end position="259"/>
    </location>
</feature>
<feature type="domain" description="Putative host cell surface-exposed lipoprotein Ltp-like HTH region" evidence="3">
    <location>
        <begin position="264"/>
        <end position="310"/>
    </location>
</feature>
<dbReference type="Gene3D" id="1.10.10.10">
    <property type="entry name" value="Winged helix-like DNA-binding domain superfamily/Winged helix DNA-binding domain"/>
    <property type="match status" value="2"/>
</dbReference>
<gene>
    <name evidence="4" type="ORF">FD13_GL000008</name>
</gene>
<feature type="compositionally biased region" description="Acidic residues" evidence="1">
    <location>
        <begin position="165"/>
        <end position="174"/>
    </location>
</feature>
<dbReference type="InterPro" id="IPR011434">
    <property type="entry name" value="Ltp-like_HTH"/>
</dbReference>
<keyword evidence="5" id="KW-1185">Reference proteome</keyword>
<reference evidence="4 5" key="1">
    <citation type="journal article" date="2015" name="Genome Announc.">
        <title>Expanding the biotechnology potential of lactobacilli through comparative genomics of 213 strains and associated genera.</title>
        <authorList>
            <person name="Sun Z."/>
            <person name="Harris H.M."/>
            <person name="McCann A."/>
            <person name="Guo C."/>
            <person name="Argimon S."/>
            <person name="Zhang W."/>
            <person name="Yang X."/>
            <person name="Jeffery I.B."/>
            <person name="Cooney J.C."/>
            <person name="Kagawa T.F."/>
            <person name="Liu W."/>
            <person name="Song Y."/>
            <person name="Salvetti E."/>
            <person name="Wrobel A."/>
            <person name="Rasinkangas P."/>
            <person name="Parkhill J."/>
            <person name="Rea M.C."/>
            <person name="O'Sullivan O."/>
            <person name="Ritari J."/>
            <person name="Douillard F.P."/>
            <person name="Paul Ross R."/>
            <person name="Yang R."/>
            <person name="Briner A.E."/>
            <person name="Felis G.E."/>
            <person name="de Vos W.M."/>
            <person name="Barrangou R."/>
            <person name="Klaenhammer T.R."/>
            <person name="Caufield P.W."/>
            <person name="Cui Y."/>
            <person name="Zhang H."/>
            <person name="O'Toole P.W."/>
        </authorList>
    </citation>
    <scope>NUCLEOTIDE SEQUENCE [LARGE SCALE GENOMIC DNA]</scope>
    <source>
        <strain evidence="4 5">DSM 21775</strain>
    </source>
</reference>
<feature type="chain" id="PRO_5006416313" description="Putative host cell surface-exposed lipoprotein Ltp-like HTH region domain-containing protein" evidence="2">
    <location>
        <begin position="21"/>
        <end position="311"/>
    </location>
</feature>
<feature type="compositionally biased region" description="Acidic residues" evidence="1">
    <location>
        <begin position="184"/>
        <end position="201"/>
    </location>
</feature>
<feature type="region of interest" description="Disordered" evidence="1">
    <location>
        <begin position="161"/>
        <end position="208"/>
    </location>
</feature>
<dbReference type="EMBL" id="AYZH01000001">
    <property type="protein sequence ID" value="KRN03229.1"/>
    <property type="molecule type" value="Genomic_DNA"/>
</dbReference>
<name>A0A0R2DSZ8_9LACO</name>
<evidence type="ECO:0000256" key="1">
    <source>
        <dbReference type="SAM" id="MobiDB-lite"/>
    </source>
</evidence>
<feature type="signal peptide" evidence="2">
    <location>
        <begin position="1"/>
        <end position="20"/>
    </location>
</feature>
<dbReference type="InterPro" id="IPR036388">
    <property type="entry name" value="WH-like_DNA-bd_sf"/>
</dbReference>
<comment type="caution">
    <text evidence="4">The sequence shown here is derived from an EMBL/GenBank/DDBJ whole genome shotgun (WGS) entry which is preliminary data.</text>
</comment>
<sequence>MGIIALLILPLSACGVGAHAAEVDGHAIYAVDVQTSKATDDDGDWTVHGTTKAPDNAKIIVTNADEDDDFFGDLGGEAANNPASWATVHDGKFSVNIDPISVAYKSKYRAGDQCKVQLFAITDYHEPWTNSTIAKKIATKAVDKFDSTTLTLTSSQAEYFNGLDSDNDDDEDQDSSTATTADSSDSDEPNAESESTSDDVAETTSSSSKISTEYTSALSKAEIYATEMDMSKASLYDQLTSASGEQFSAAAADYAISHLKGVSWNANALAKAKSYQNDMAMAPAAIRDQLTSSAGEQFTQAQADYALSHLS</sequence>
<dbReference type="Proteomes" id="UP000051589">
    <property type="component" value="Unassembled WGS sequence"/>
</dbReference>
<dbReference type="PATRIC" id="fig|1423803.3.peg.7"/>